<dbReference type="EMBL" id="CAIX01000126">
    <property type="protein sequence ID" value="CCI46415.1"/>
    <property type="molecule type" value="Genomic_DNA"/>
</dbReference>
<gene>
    <name evidence="1" type="ORF">BN9_073440</name>
</gene>
<dbReference type="InParanoid" id="A0A024GI47"/>
<name>A0A024GI47_9STRA</name>
<dbReference type="Proteomes" id="UP000053237">
    <property type="component" value="Unassembled WGS sequence"/>
</dbReference>
<comment type="caution">
    <text evidence="1">The sequence shown here is derived from an EMBL/GenBank/DDBJ whole genome shotgun (WGS) entry which is preliminary data.</text>
</comment>
<dbReference type="AlphaFoldDB" id="A0A024GI47"/>
<organism evidence="1 2">
    <name type="scientific">Albugo candida</name>
    <dbReference type="NCBI Taxonomy" id="65357"/>
    <lineage>
        <taxon>Eukaryota</taxon>
        <taxon>Sar</taxon>
        <taxon>Stramenopiles</taxon>
        <taxon>Oomycota</taxon>
        <taxon>Peronosporomycetes</taxon>
        <taxon>Albuginales</taxon>
        <taxon>Albuginaceae</taxon>
        <taxon>Albugo</taxon>
    </lineage>
</organism>
<keyword evidence="2" id="KW-1185">Reference proteome</keyword>
<proteinExistence type="predicted"/>
<evidence type="ECO:0000313" key="1">
    <source>
        <dbReference type="EMBL" id="CCI46415.1"/>
    </source>
</evidence>
<accession>A0A024GI47</accession>
<protein>
    <submittedName>
        <fullName evidence="1">Uncharacterized protein</fullName>
    </submittedName>
</protein>
<reference evidence="1 2" key="1">
    <citation type="submission" date="2012-05" db="EMBL/GenBank/DDBJ databases">
        <title>Recombination and specialization in a pathogen metapopulation.</title>
        <authorList>
            <person name="Gardiner A."/>
            <person name="Kemen E."/>
            <person name="Schultz-Larsen T."/>
            <person name="MacLean D."/>
            <person name="Van Oosterhout C."/>
            <person name="Jones J.D.G."/>
        </authorList>
    </citation>
    <scope>NUCLEOTIDE SEQUENCE [LARGE SCALE GENOMIC DNA]</scope>
    <source>
        <strain evidence="1 2">Ac Nc2</strain>
    </source>
</reference>
<evidence type="ECO:0000313" key="2">
    <source>
        <dbReference type="Proteomes" id="UP000053237"/>
    </source>
</evidence>
<sequence>MVFCDNILSYFPTKKAMCECLRSESFVIRHDHSEIEMVRRTGNQEQTSAKSRYHYWSGENVLPTNECQGSDISSSFIQESAFAVLDVITGYQIVCTLTRPLYGGSRSHLATFFSLLGKAFVNGGEWSYSVSALPTFGNQAFNAFFNAEDSNRGSPYRCVLSS</sequence>